<feature type="transmembrane region" description="Helical" evidence="9">
    <location>
        <begin position="345"/>
        <end position="368"/>
    </location>
</feature>
<dbReference type="PIRSF" id="PIRSF002457">
    <property type="entry name" value="DASS"/>
    <property type="match status" value="1"/>
</dbReference>
<dbReference type="GO" id="GO:0008514">
    <property type="term" value="F:organic anion transmembrane transporter activity"/>
    <property type="evidence" value="ECO:0007669"/>
    <property type="project" value="UniProtKB-ARBA"/>
</dbReference>
<comment type="similarity">
    <text evidence="2">Belongs to the SLC13A/DASS transporter (TC 2.A.47) family. NADC subfamily.</text>
</comment>
<dbReference type="AlphaFoldDB" id="A0A242KB90"/>
<dbReference type="GO" id="GO:1905039">
    <property type="term" value="P:carboxylic acid transmembrane transport"/>
    <property type="evidence" value="ECO:0007669"/>
    <property type="project" value="UniProtKB-ARBA"/>
</dbReference>
<evidence type="ECO:0000256" key="6">
    <source>
        <dbReference type="ARBA" id="ARBA00022989"/>
    </source>
</evidence>
<keyword evidence="12" id="KW-1185">Reference proteome</keyword>
<organism evidence="10">
    <name type="scientific">Candidatus Enterococcus clewellii</name>
    <dbReference type="NCBI Taxonomy" id="1834193"/>
    <lineage>
        <taxon>Bacteria</taxon>
        <taxon>Bacillati</taxon>
        <taxon>Bacillota</taxon>
        <taxon>Bacilli</taxon>
        <taxon>Lactobacillales</taxon>
        <taxon>Enterococcaceae</taxon>
        <taxon>Enterococcus</taxon>
    </lineage>
</organism>
<protein>
    <recommendedName>
        <fullName evidence="4">Sodium-dependent dicarboxylate transporter SdcS</fullName>
    </recommendedName>
    <alternativeName>
        <fullName evidence="8">Na(+)/dicarboxylate symporter</fullName>
    </alternativeName>
</protein>
<keyword evidence="7 9" id="KW-0472">Membrane</keyword>
<dbReference type="Proteomes" id="UP000195141">
    <property type="component" value="Chromosome"/>
</dbReference>
<dbReference type="PANTHER" id="PTHR10283:SF82">
    <property type="entry name" value="SOLUTE CARRIER FAMILY 13 MEMBER 2"/>
    <property type="match status" value="1"/>
</dbReference>
<evidence type="ECO:0000256" key="2">
    <source>
        <dbReference type="ARBA" id="ARBA00006772"/>
    </source>
</evidence>
<evidence type="ECO:0000256" key="4">
    <source>
        <dbReference type="ARBA" id="ARBA00020150"/>
    </source>
</evidence>
<feature type="transmembrane region" description="Helical" evidence="9">
    <location>
        <begin position="214"/>
        <end position="236"/>
    </location>
</feature>
<comment type="subcellular location">
    <subcellularLocation>
        <location evidence="1">Membrane</location>
        <topology evidence="1">Multi-pass membrane protein</topology>
    </subcellularLocation>
</comment>
<dbReference type="EMBL" id="CP147247">
    <property type="protein sequence ID" value="WYJ88385.1"/>
    <property type="molecule type" value="Genomic_DNA"/>
</dbReference>
<dbReference type="EMBL" id="NGMM01000001">
    <property type="protein sequence ID" value="OTP18339.1"/>
    <property type="molecule type" value="Genomic_DNA"/>
</dbReference>
<evidence type="ECO:0000256" key="7">
    <source>
        <dbReference type="ARBA" id="ARBA00023136"/>
    </source>
</evidence>
<dbReference type="RefSeq" id="WP_086347338.1">
    <property type="nucleotide sequence ID" value="NZ_CP147247.1"/>
</dbReference>
<dbReference type="PANTHER" id="PTHR10283">
    <property type="entry name" value="SOLUTE CARRIER FAMILY 13 MEMBER"/>
    <property type="match status" value="1"/>
</dbReference>
<dbReference type="InterPro" id="IPR030676">
    <property type="entry name" value="CitT-rel"/>
</dbReference>
<evidence type="ECO:0000256" key="8">
    <source>
        <dbReference type="ARBA" id="ARBA00031174"/>
    </source>
</evidence>
<accession>A0A242KB90</accession>
<feature type="transmembrane region" description="Helical" evidence="9">
    <location>
        <begin position="42"/>
        <end position="69"/>
    </location>
</feature>
<dbReference type="OrthoDB" id="9156049at2"/>
<dbReference type="InterPro" id="IPR001898">
    <property type="entry name" value="SLC13A/DASS"/>
</dbReference>
<gene>
    <name evidence="11" type="ORF">A5888_000104</name>
    <name evidence="10" type="ORF">A5888_000153</name>
</gene>
<proteinExistence type="inferred from homology"/>
<feature type="transmembrane region" description="Helical" evidence="9">
    <location>
        <begin position="442"/>
        <end position="464"/>
    </location>
</feature>
<keyword evidence="6 9" id="KW-1133">Transmembrane helix</keyword>
<name>A0A242KB90_9ENTE</name>
<dbReference type="Pfam" id="PF00939">
    <property type="entry name" value="Na_sulph_symp"/>
    <property type="match status" value="1"/>
</dbReference>
<dbReference type="NCBIfam" id="TIGR00785">
    <property type="entry name" value="dass"/>
    <property type="match status" value="1"/>
</dbReference>
<reference evidence="11" key="2">
    <citation type="submission" date="2017-05" db="EMBL/GenBank/DDBJ databases">
        <authorList>
            <consortium name="The Broad Institute Genomics Platform"/>
            <consortium name="The Broad Institute Genomic Center for Infectious Diseases"/>
            <person name="Earl A."/>
            <person name="Manson A."/>
            <person name="Schwartman J."/>
            <person name="Gilmore M."/>
            <person name="Abouelleil A."/>
            <person name="Cao P."/>
            <person name="Chapman S."/>
            <person name="Cusick C."/>
            <person name="Shea T."/>
            <person name="Young S."/>
            <person name="Neafsey D."/>
            <person name="Nusbaum C."/>
            <person name="Birren B."/>
        </authorList>
    </citation>
    <scope>NUCLEOTIDE SEQUENCE</scope>
    <source>
        <strain evidence="11">9E7_DIV0242</strain>
    </source>
</reference>
<evidence type="ECO:0000256" key="9">
    <source>
        <dbReference type="SAM" id="Phobius"/>
    </source>
</evidence>
<reference evidence="11" key="3">
    <citation type="submission" date="2024-03" db="EMBL/GenBank/DDBJ databases">
        <title>The Genome Sequence of Enterococcus sp. DIV0242b.</title>
        <authorList>
            <consortium name="The Broad Institute Genomics Platform"/>
            <consortium name="The Broad Institute Microbial Omics Core"/>
            <consortium name="The Broad Institute Genomic Center for Infectious Diseases"/>
            <person name="Earl A."/>
            <person name="Manson A."/>
            <person name="Gilmore M."/>
            <person name="Schwartman J."/>
            <person name="Shea T."/>
            <person name="Abouelleil A."/>
            <person name="Cao P."/>
            <person name="Chapman S."/>
            <person name="Cusick C."/>
            <person name="Young S."/>
            <person name="Neafsey D."/>
            <person name="Nusbaum C."/>
            <person name="Birren B."/>
        </authorList>
    </citation>
    <scope>NUCLEOTIDE SEQUENCE</scope>
    <source>
        <strain evidence="11">9E7_DIV0242</strain>
    </source>
</reference>
<keyword evidence="5 9" id="KW-0812">Transmembrane</keyword>
<dbReference type="GO" id="GO:0005886">
    <property type="term" value="C:plasma membrane"/>
    <property type="evidence" value="ECO:0007669"/>
    <property type="project" value="TreeGrafter"/>
</dbReference>
<feature type="transmembrane region" description="Helical" evidence="9">
    <location>
        <begin position="128"/>
        <end position="154"/>
    </location>
</feature>
<evidence type="ECO:0000313" key="12">
    <source>
        <dbReference type="Proteomes" id="UP000195141"/>
    </source>
</evidence>
<evidence type="ECO:0000256" key="5">
    <source>
        <dbReference type="ARBA" id="ARBA00022692"/>
    </source>
</evidence>
<feature type="transmembrane region" description="Helical" evidence="9">
    <location>
        <begin position="12"/>
        <end position="30"/>
    </location>
</feature>
<evidence type="ECO:0000256" key="1">
    <source>
        <dbReference type="ARBA" id="ARBA00004141"/>
    </source>
</evidence>
<feature type="transmembrane region" description="Helical" evidence="9">
    <location>
        <begin position="375"/>
        <end position="394"/>
    </location>
</feature>
<evidence type="ECO:0000313" key="10">
    <source>
        <dbReference type="EMBL" id="OTP18339.1"/>
    </source>
</evidence>
<reference evidence="10" key="1">
    <citation type="submission" date="2017-05" db="EMBL/GenBank/DDBJ databases">
        <title>The Genome Sequence of Enterococcus sp. 9E7_DIV0242.</title>
        <authorList>
            <consortium name="The Broad Institute Genomics Platform"/>
            <consortium name="The Broad Institute Genomic Center for Infectious Diseases"/>
            <person name="Earl A."/>
            <person name="Manson A."/>
            <person name="Schwartman J."/>
            <person name="Gilmore M."/>
            <person name="Abouelleil A."/>
            <person name="Cao P."/>
            <person name="Chapman S."/>
            <person name="Cusick C."/>
            <person name="Shea T."/>
            <person name="Young S."/>
            <person name="Neafsey D."/>
            <person name="Nusbaum C."/>
            <person name="Birren B."/>
        </authorList>
    </citation>
    <scope>NUCLEOTIDE SEQUENCE [LARGE SCALE GENOMIC DNA]</scope>
    <source>
        <strain evidence="10">9E7_DIV0242</strain>
    </source>
</reference>
<comment type="similarity">
    <text evidence="3">Belongs to the SLC13A/DASS transporter (TC 2.A.47) family. DIT1 subfamily.</text>
</comment>
<feature type="transmembrane region" description="Helical" evidence="9">
    <location>
        <begin position="81"/>
        <end position="104"/>
    </location>
</feature>
<sequence>MKEKAVFDKKKFVVIIVCILLYVAIVMFPTPDGLTVEGKKSLALMAVAVISWIFEVIPIGLSASLFVMIMPTLGIVSMEEAMSNFMIATVLFIMSTFIIAHVFVETGLGKRVSLFISTLFGKKSSRVLLSYMLSTSLISGVLLSIPAAIIFAGVATTLLKKNNCTPGKSNFGKQMMIGIPVAAAIGGIGTPAGSGLNVLAISLLESTAGVTINFFQWTMVGFPMAIILTLIAWFIIMKMIPSEIDIVQGLDDVKEEAKKLGKLTTAEKKFLVIFSIELILWLTQPWNGINTAVVAIIATSLFFIPGVDLCTWEKANKSINWELLLLVGGSNSLAMAISSTQGSQWLANAILGGLVDSPILVVLFAVTAFGVFSHLLIPVSSAVIVVAVPMVALLAQNIGINPALLVLPIAFTASDVFLMPLDPIPLTTYHYGHWKMWDMMKPGFIISMAWIILCVGFVLIAQALGIV</sequence>
<evidence type="ECO:0000256" key="3">
    <source>
        <dbReference type="ARBA" id="ARBA00007349"/>
    </source>
</evidence>
<feature type="transmembrane region" description="Helical" evidence="9">
    <location>
        <begin position="175"/>
        <end position="194"/>
    </location>
</feature>
<evidence type="ECO:0000313" key="11">
    <source>
        <dbReference type="EMBL" id="WYJ88385.1"/>
    </source>
</evidence>
<feature type="transmembrane region" description="Helical" evidence="9">
    <location>
        <begin position="400"/>
        <end position="421"/>
    </location>
</feature>